<dbReference type="InterPro" id="IPR001841">
    <property type="entry name" value="Znf_RING"/>
</dbReference>
<comment type="caution">
    <text evidence="5">The sequence shown here is derived from an EMBL/GenBank/DDBJ whole genome shotgun (WGS) entry which is preliminary data.</text>
</comment>
<dbReference type="AlphaFoldDB" id="A0AAE2BK85"/>
<dbReference type="GO" id="GO:0008270">
    <property type="term" value="F:zinc ion binding"/>
    <property type="evidence" value="ECO:0007669"/>
    <property type="project" value="UniProtKB-KW"/>
</dbReference>
<feature type="compositionally biased region" description="Polar residues" evidence="3">
    <location>
        <begin position="265"/>
        <end position="275"/>
    </location>
</feature>
<feature type="coiled-coil region" evidence="2">
    <location>
        <begin position="685"/>
        <end position="783"/>
    </location>
</feature>
<organism evidence="5 6">
    <name type="scientific">Sesamum angolense</name>
    <dbReference type="NCBI Taxonomy" id="2727404"/>
    <lineage>
        <taxon>Eukaryota</taxon>
        <taxon>Viridiplantae</taxon>
        <taxon>Streptophyta</taxon>
        <taxon>Embryophyta</taxon>
        <taxon>Tracheophyta</taxon>
        <taxon>Spermatophyta</taxon>
        <taxon>Magnoliopsida</taxon>
        <taxon>eudicotyledons</taxon>
        <taxon>Gunneridae</taxon>
        <taxon>Pentapetalae</taxon>
        <taxon>asterids</taxon>
        <taxon>lamiids</taxon>
        <taxon>Lamiales</taxon>
        <taxon>Pedaliaceae</taxon>
        <taxon>Sesamum</taxon>
    </lineage>
</organism>
<evidence type="ECO:0000256" key="1">
    <source>
        <dbReference type="PROSITE-ProRule" id="PRU00175"/>
    </source>
</evidence>
<dbReference type="InterPro" id="IPR046527">
    <property type="entry name" value="PIR2-like_helical"/>
</dbReference>
<dbReference type="SUPFAM" id="SSF57850">
    <property type="entry name" value="RING/U-box"/>
    <property type="match status" value="1"/>
</dbReference>
<keyword evidence="1" id="KW-0479">Metal-binding</keyword>
<evidence type="ECO:0000256" key="2">
    <source>
        <dbReference type="SAM" id="Coils"/>
    </source>
</evidence>
<feature type="domain" description="RING-type" evidence="4">
    <location>
        <begin position="845"/>
        <end position="885"/>
    </location>
</feature>
<keyword evidence="1" id="KW-0862">Zinc</keyword>
<keyword evidence="6" id="KW-1185">Reference proteome</keyword>
<sequence>MASMVAKACSSTSSQMPALTVQERGSRNKRKFRADPPLADPSKTNPVPQNECTSFEISADKFEAIPSHGHSNACNMYCVNQDSSDALKLDLGLSCTVGASEVGSSQPIEEMEASMNEFHDADWSDLTESQLEELLLSNLDMIFKSAIKKIVASGYGEEVAGKAILRSGLWYGCKDTVSNIVENALAFLRSGQEIDPSREHYFEDLEQMEKYILAELVCLLREVRPFFSTGDAMWCLLICDMNVSHACAMDTDPLGSCIGVATSNGNSSISAQPQLRTEPRSLESNISVPCKPNASVAYALKCPPEASNLASNQGEDSLQSEAPNVTDGPKMNLKNSVLNRHVPGVECNNSTSDIKEKPFNAAGISHTNTEEKFVGSRKLSGIAKREYILRQKSIHFERHYRAHGSKSTSRAGKLSGFSGLVLDKNLKAVAESTGLNAKNSFKIGKAVSFDVPQNDVNYNISTGSGLTSVPTSGMETNNGSSLPVVLVNSSPSLPVADTELSLSFPAKGIANPMPISYSDEAANCSYVDSSNDKSLGQWVPQDKKDEMAMKMVSRVREMQNQLQEWTEWANQKVMQAARRLSKDKAELKTLRQEKEEVERLKKEKQTLEESTMKKLSEMENALCKASGQVERANAAVGRLQVENAALRREMEAAKLRAAESAASCHEVSKREKMTLVKFQSWEKQKTLFQEDLAAEKRKLRHLQQKLQQAKDVQYQAEVRLNQEKKAKDELLTQASSFRKERDQIEASAKSEEDMIKSRAENYLLKYKDDIEKLEKDISQLRLKTDSSKIAALRRGIDGSYASKVTDSRNTQALNDSAMSYFARAVASTGLKDLTGNGGVKRERECVMCLSEEMSVVFLPCAHQVVCTTCNELHEKQGMKDCPSCRSPIQRRVCVRYHSVADGSSRLDSKLDYSSSQAQCSWKNGPAIGSGLSENQPSR</sequence>
<dbReference type="CDD" id="cd23128">
    <property type="entry name" value="RING-HC_MIP1-like"/>
    <property type="match status" value="1"/>
</dbReference>
<reference evidence="5" key="2">
    <citation type="journal article" date="2024" name="Plant">
        <title>Genomic evolution and insights into agronomic trait innovations of Sesamum species.</title>
        <authorList>
            <person name="Miao H."/>
            <person name="Wang L."/>
            <person name="Qu L."/>
            <person name="Liu H."/>
            <person name="Sun Y."/>
            <person name="Le M."/>
            <person name="Wang Q."/>
            <person name="Wei S."/>
            <person name="Zheng Y."/>
            <person name="Lin W."/>
            <person name="Duan Y."/>
            <person name="Cao H."/>
            <person name="Xiong S."/>
            <person name="Wang X."/>
            <person name="Wei L."/>
            <person name="Li C."/>
            <person name="Ma Q."/>
            <person name="Ju M."/>
            <person name="Zhao R."/>
            <person name="Li G."/>
            <person name="Mu C."/>
            <person name="Tian Q."/>
            <person name="Mei H."/>
            <person name="Zhang T."/>
            <person name="Gao T."/>
            <person name="Zhang H."/>
        </authorList>
    </citation>
    <scope>NUCLEOTIDE SEQUENCE</scope>
    <source>
        <strain evidence="5">K16</strain>
    </source>
</reference>
<dbReference type="Pfam" id="PF13920">
    <property type="entry name" value="zf-C3HC4_3"/>
    <property type="match status" value="1"/>
</dbReference>
<dbReference type="EMBL" id="JACGWL010000014">
    <property type="protein sequence ID" value="KAK4388502.1"/>
    <property type="molecule type" value="Genomic_DNA"/>
</dbReference>
<dbReference type="PANTHER" id="PTHR46405">
    <property type="entry name" value="OS05G0141500 PROTEIN"/>
    <property type="match status" value="1"/>
</dbReference>
<feature type="coiled-coil region" evidence="2">
    <location>
        <begin position="573"/>
        <end position="656"/>
    </location>
</feature>
<protein>
    <submittedName>
        <fullName evidence="5">E3 ubiquitin-protein ligase</fullName>
    </submittedName>
</protein>
<evidence type="ECO:0000256" key="3">
    <source>
        <dbReference type="SAM" id="MobiDB-lite"/>
    </source>
</evidence>
<dbReference type="PANTHER" id="PTHR46405:SF2">
    <property type="entry name" value="OS05G0141500 PROTEIN"/>
    <property type="match status" value="1"/>
</dbReference>
<feature type="region of interest" description="Disordered" evidence="3">
    <location>
        <begin position="1"/>
        <end position="51"/>
    </location>
</feature>
<evidence type="ECO:0000313" key="5">
    <source>
        <dbReference type="EMBL" id="KAK4388502.1"/>
    </source>
</evidence>
<feature type="compositionally biased region" description="Polar residues" evidence="3">
    <location>
        <begin position="42"/>
        <end position="51"/>
    </location>
</feature>
<dbReference type="Proteomes" id="UP001289374">
    <property type="component" value="Unassembled WGS sequence"/>
</dbReference>
<evidence type="ECO:0000259" key="4">
    <source>
        <dbReference type="PROSITE" id="PS50089"/>
    </source>
</evidence>
<feature type="region of interest" description="Disordered" evidence="3">
    <location>
        <begin position="265"/>
        <end position="286"/>
    </location>
</feature>
<dbReference type="InterPro" id="IPR046934">
    <property type="entry name" value="PIR2-like"/>
</dbReference>
<dbReference type="PROSITE" id="PS50089">
    <property type="entry name" value="ZF_RING_2"/>
    <property type="match status" value="1"/>
</dbReference>
<feature type="region of interest" description="Disordered" evidence="3">
    <location>
        <begin position="309"/>
        <end position="329"/>
    </location>
</feature>
<feature type="compositionally biased region" description="Polar residues" evidence="3">
    <location>
        <begin position="309"/>
        <end position="323"/>
    </location>
</feature>
<evidence type="ECO:0000313" key="6">
    <source>
        <dbReference type="Proteomes" id="UP001289374"/>
    </source>
</evidence>
<proteinExistence type="predicted"/>
<dbReference type="Gene3D" id="3.30.40.10">
    <property type="entry name" value="Zinc/RING finger domain, C3HC4 (zinc finger)"/>
    <property type="match status" value="1"/>
</dbReference>
<keyword evidence="1" id="KW-0863">Zinc-finger</keyword>
<accession>A0AAE2BK85</accession>
<gene>
    <name evidence="5" type="ORF">Sango_2456800</name>
</gene>
<dbReference type="InterPro" id="IPR013083">
    <property type="entry name" value="Znf_RING/FYVE/PHD"/>
</dbReference>
<dbReference type="Pfam" id="PF20235">
    <property type="entry name" value="PIR2-like_helical"/>
    <property type="match status" value="1"/>
</dbReference>
<keyword evidence="2" id="KW-0175">Coiled coil</keyword>
<name>A0AAE2BK85_9LAMI</name>
<reference evidence="5" key="1">
    <citation type="submission" date="2020-06" db="EMBL/GenBank/DDBJ databases">
        <authorList>
            <person name="Li T."/>
            <person name="Hu X."/>
            <person name="Zhang T."/>
            <person name="Song X."/>
            <person name="Zhang H."/>
            <person name="Dai N."/>
            <person name="Sheng W."/>
            <person name="Hou X."/>
            <person name="Wei L."/>
        </authorList>
    </citation>
    <scope>NUCLEOTIDE SEQUENCE</scope>
    <source>
        <strain evidence="5">K16</strain>
        <tissue evidence="5">Leaf</tissue>
    </source>
</reference>